<proteinExistence type="predicted"/>
<dbReference type="PROSITE" id="PS50878">
    <property type="entry name" value="RT_POL"/>
    <property type="match status" value="1"/>
</dbReference>
<dbReference type="GO" id="GO:0003964">
    <property type="term" value="F:RNA-directed DNA polymerase activity"/>
    <property type="evidence" value="ECO:0007669"/>
    <property type="project" value="UniProtKB-KW"/>
</dbReference>
<dbReference type="InterPro" id="IPR049030">
    <property type="entry name" value="AI2M-like_HNH"/>
</dbReference>
<evidence type="ECO:0000313" key="2">
    <source>
        <dbReference type="EMBL" id="MCG4526606.1"/>
    </source>
</evidence>
<dbReference type="PANTHER" id="PTHR34047">
    <property type="entry name" value="NUCLEAR INTRON MATURASE 1, MITOCHONDRIAL-RELATED"/>
    <property type="match status" value="1"/>
</dbReference>
<dbReference type="Pfam" id="PF01348">
    <property type="entry name" value="Intron_maturas2"/>
    <property type="match status" value="1"/>
</dbReference>
<dbReference type="InterPro" id="IPR043502">
    <property type="entry name" value="DNA/RNA_pol_sf"/>
</dbReference>
<comment type="caution">
    <text evidence="2">The sequence shown here is derived from an EMBL/GenBank/DDBJ whole genome shotgun (WGS) entry which is preliminary data.</text>
</comment>
<dbReference type="InterPro" id="IPR000477">
    <property type="entry name" value="RT_dom"/>
</dbReference>
<dbReference type="CDD" id="cd01651">
    <property type="entry name" value="RT_G2_intron"/>
    <property type="match status" value="1"/>
</dbReference>
<dbReference type="Proteomes" id="UP001200313">
    <property type="component" value="Unassembled WGS sequence"/>
</dbReference>
<dbReference type="InterPro" id="IPR051083">
    <property type="entry name" value="GrpII_Intron_Splice-Mob/Def"/>
</dbReference>
<dbReference type="Pfam" id="PF00078">
    <property type="entry name" value="RVT_1"/>
    <property type="match status" value="1"/>
</dbReference>
<evidence type="ECO:0000259" key="1">
    <source>
        <dbReference type="PROSITE" id="PS50878"/>
    </source>
</evidence>
<keyword evidence="2" id="KW-0548">Nucleotidyltransferase</keyword>
<keyword evidence="2" id="KW-0695">RNA-directed DNA polymerase</keyword>
<protein>
    <submittedName>
        <fullName evidence="2">Group II intron reverse transcriptase/maturase</fullName>
    </submittedName>
</protein>
<reference evidence="2 3" key="1">
    <citation type="submission" date="2022-01" db="EMBL/GenBank/DDBJ databases">
        <title>Collection of gut derived symbiotic bacterial strains cultured from healthy donors.</title>
        <authorList>
            <person name="Lin H."/>
            <person name="Kohout C."/>
            <person name="Waligurski E."/>
            <person name="Pamer E.G."/>
        </authorList>
    </citation>
    <scope>NUCLEOTIDE SEQUENCE [LARGE SCALE GENOMIC DNA]</scope>
    <source>
        <strain evidence="2 3">DFI.3.7</strain>
    </source>
</reference>
<gene>
    <name evidence="2" type="ORF">L0P79_05875</name>
</gene>
<accession>A0ABS9M745</accession>
<dbReference type="SUPFAM" id="SSF56672">
    <property type="entry name" value="DNA/RNA polymerases"/>
    <property type="match status" value="1"/>
</dbReference>
<keyword evidence="3" id="KW-1185">Reference proteome</keyword>
<keyword evidence="2" id="KW-0808">Transferase</keyword>
<sequence length="638" mass="73837">MRNPTEVLKTLSEKSHDKSYRFQRLYRNLYNPEFYYLAYNNICTGQGNMTAGVDGQTIDGMSAGRIEKIIASLKDHSYQPNPARRTYIEKKNSKKKRPLGIPSAEDKLVQEAVRMILESIYEPTFSPNSHGFRPKRSCHTALKHIDINFKGAVWFVEGDIKACFDSFDHHIMVNILRERIDDEYLLALIWKFLRAGYMEQWQYHRTYSGTPQGSGVSPILANIYLDKLDCFMAQYKNCFDIGSSKNRKADSGYTRARGQYHKLKKSFAPKWKTATPKEKAEMDCQLRKAKNGMFAHPYYANCNSSYKCLHYCRYADDFIISVIGSEQDARQIKADVKAFLAGTLKLDMSEEKTKITHSSDFARFLGYDICISRSNAIKYNEQGIAKREYSGRVMLYVPKEKWMGKLLEYHAFKIKPDENGKEIWKTVHRGKLINHPDIEIVTKFNAEIRGLYNYYRLANNVSVLNKFAHIMEYSMYKTYACKYRTTVKKIIARYARGGVFAVPYQTKAGIKYCEFYHNGFQRIKEVLMDADTLPEYGKKQNSPNSNAARIKRGVCELCGQKTDDIRMHHVRRLKDLTGNSKWEELMRKIRRKSLAVCKACHEEIHSETLRLVDGEPDTLRGVRPVRGRVAPKPAVVTR</sequence>
<feature type="domain" description="Reverse transcriptase" evidence="1">
    <location>
        <begin position="69"/>
        <end position="369"/>
    </location>
</feature>
<dbReference type="Pfam" id="PF21368">
    <property type="entry name" value="AI2M-like_HNH"/>
    <property type="match status" value="1"/>
</dbReference>
<name>A0ABS9M745_9FIRM</name>
<dbReference type="PANTHER" id="PTHR34047:SF8">
    <property type="entry name" value="PROTEIN YKFC"/>
    <property type="match status" value="1"/>
</dbReference>
<dbReference type="EMBL" id="JAKNJB010000008">
    <property type="protein sequence ID" value="MCG4526606.1"/>
    <property type="molecule type" value="Genomic_DNA"/>
</dbReference>
<organism evidence="2 3">
    <name type="scientific">Intestinimonas massiliensis</name>
    <name type="common">ex Afouda et al. 2020</name>
    <dbReference type="NCBI Taxonomy" id="1673721"/>
    <lineage>
        <taxon>Bacteria</taxon>
        <taxon>Bacillati</taxon>
        <taxon>Bacillota</taxon>
        <taxon>Clostridia</taxon>
        <taxon>Eubacteriales</taxon>
        <taxon>Intestinimonas</taxon>
    </lineage>
</organism>
<dbReference type="InterPro" id="IPR024937">
    <property type="entry name" value="Domain_X"/>
</dbReference>
<evidence type="ECO:0000313" key="3">
    <source>
        <dbReference type="Proteomes" id="UP001200313"/>
    </source>
</evidence>